<keyword evidence="7" id="KW-0573">Peptidoglycan synthesis</keyword>
<dbReference type="SUPFAM" id="SSF55205">
    <property type="entry name" value="EPT/RTPC-like"/>
    <property type="match status" value="1"/>
</dbReference>
<evidence type="ECO:0000256" key="3">
    <source>
        <dbReference type="ARBA" id="ARBA00022490"/>
    </source>
</evidence>
<dbReference type="InterPro" id="IPR036968">
    <property type="entry name" value="Enolpyruvate_Tfrase_sf"/>
</dbReference>
<dbReference type="GO" id="GO:0005737">
    <property type="term" value="C:cytoplasm"/>
    <property type="evidence" value="ECO:0007669"/>
    <property type="project" value="UniProtKB-SubCell"/>
</dbReference>
<evidence type="ECO:0000256" key="13">
    <source>
        <dbReference type="ARBA" id="ARBA00042443"/>
    </source>
</evidence>
<reference evidence="17 18" key="1">
    <citation type="journal article" date="2009" name="J. Bacteriol.">
        <title>Genome sequences of three Agrobacterium biovars help elucidate the evolution of multichromosome genomes in bacteria.</title>
        <authorList>
            <person name="Slater S.C."/>
            <person name="Goldman B.S."/>
            <person name="Goodner B."/>
            <person name="Setubal J.C."/>
            <person name="Farrand S.K."/>
            <person name="Nester E.W."/>
            <person name="Burr T.J."/>
            <person name="Banta L."/>
            <person name="Dickerman A.W."/>
            <person name="Paulsen I."/>
            <person name="Otten L."/>
            <person name="Suen G."/>
            <person name="Welch R."/>
            <person name="Almeida N.F."/>
            <person name="Arnold F."/>
            <person name="Burton O.T."/>
            <person name="Du Z."/>
            <person name="Ewing A."/>
            <person name="Godsy E."/>
            <person name="Heisel S."/>
            <person name="Houmiel K.L."/>
            <person name="Jhaveri J."/>
            <person name="Lu J."/>
            <person name="Miller N.M."/>
            <person name="Norton S."/>
            <person name="Chen Q."/>
            <person name="Phoolcharoen W."/>
            <person name="Ohlin V."/>
            <person name="Ondrusek D."/>
            <person name="Pride N."/>
            <person name="Stricklin S.L."/>
            <person name="Sun J."/>
            <person name="Wheeler C."/>
            <person name="Wilson L."/>
            <person name="Zhu H."/>
            <person name="Wood D.W."/>
        </authorList>
    </citation>
    <scope>NUCLEOTIDE SEQUENCE [LARGE SCALE GENOMIC DNA]</scope>
    <source>
        <strain evidence="18">K84 / ATCC BAA-868</strain>
        <plasmid evidence="17 18">pAtK84c</plasmid>
    </source>
</reference>
<dbReference type="HOGENOM" id="CLU_604996_0_0_5"/>
<evidence type="ECO:0000256" key="6">
    <source>
        <dbReference type="ARBA" id="ARBA00022960"/>
    </source>
</evidence>
<protein>
    <recommendedName>
        <fullName evidence="12">UDP-N-acetylglucosamine 1-carboxyvinyltransferase</fullName>
        <ecNumber evidence="11">2.5.1.7</ecNumber>
    </recommendedName>
    <alternativeName>
        <fullName evidence="13">Enoylpyruvate transferase</fullName>
    </alternativeName>
    <alternativeName>
        <fullName evidence="14">UDP-N-acetylglucosamine enolpyruvyl transferase</fullName>
    </alternativeName>
</protein>
<dbReference type="InterPro" id="IPR001986">
    <property type="entry name" value="Enolpyruvate_Tfrase_dom"/>
</dbReference>
<keyword evidence="5" id="KW-0808">Transferase</keyword>
<keyword evidence="17" id="KW-0614">Plasmid</keyword>
<feature type="domain" description="Enolpyruvate transferase" evidence="16">
    <location>
        <begin position="19"/>
        <end position="434"/>
    </location>
</feature>
<gene>
    <name evidence="17" type="ordered locus">Arad_12092</name>
</gene>
<geneLocation type="plasmid" evidence="17 18">
    <name>pAtK84c</name>
</geneLocation>
<evidence type="ECO:0000256" key="15">
    <source>
        <dbReference type="ARBA" id="ARBA00047527"/>
    </source>
</evidence>
<sequence>MSFIDKDHILAFGAGRLHDGHLNISGYKHAMVQAIACCIAQNQSAALNNVPHLTETSIITKILQNSGCTVDYSGDTLRLDPTKMDNSSIDPLLSQEIHGSLYLVPAYVARFGEAVFHGAGGCPIGENGGRPVQHVLDVMEKFGIKSSITNGAVKCERTQTIRAVDVDAQNYSDDPSTLSGPAVSGATKTALICAAMADETRIRNPYLKSDVFVHLDVLQQMGYRVDIDLGMITIRKPLSPNRSPGIDYTLNSCVSEIVTYAIAAAIHDIDLVMKIKKGERVAQALAPELTILSRMGLPVEITEDAVSVGRANTILGQAIIVDNSVTSIQSDHHPFLVLLMAIRGCRGSVADTVWRKRVHYAEVLSAMGASIRIEGNTVHVDGAPNWVVTRNVVSGGDVRSSAVIALLGTLLNSKVYIEGAHHLSRGYVDFVGKLISLGANIDTYANARLLAS</sequence>
<dbReference type="GO" id="GO:0008360">
    <property type="term" value="P:regulation of cell shape"/>
    <property type="evidence" value="ECO:0007669"/>
    <property type="project" value="UniProtKB-KW"/>
</dbReference>
<dbReference type="InterPro" id="IPR013792">
    <property type="entry name" value="RNA3'P_cycl/enolpyr_Trfase_a/b"/>
</dbReference>
<keyword evidence="3" id="KW-0963">Cytoplasm</keyword>
<dbReference type="InterPro" id="IPR050068">
    <property type="entry name" value="MurA_subfamily"/>
</dbReference>
<dbReference type="Pfam" id="PF00275">
    <property type="entry name" value="EPSP_synthase"/>
    <property type="match status" value="1"/>
</dbReference>
<evidence type="ECO:0000256" key="10">
    <source>
        <dbReference type="ARBA" id="ARBA00038367"/>
    </source>
</evidence>
<comment type="subcellular location">
    <subcellularLocation>
        <location evidence="1">Cytoplasm</location>
    </subcellularLocation>
</comment>
<dbReference type="Proteomes" id="UP000001600">
    <property type="component" value="Plasmid pAtK84c"/>
</dbReference>
<dbReference type="PANTHER" id="PTHR43783:SF1">
    <property type="entry name" value="UDP-N-ACETYLGLUCOSAMINE 1-CARBOXYVINYLTRANSFERASE"/>
    <property type="match status" value="1"/>
</dbReference>
<organism evidence="17 18">
    <name type="scientific">Rhizobium rhizogenes (strain K84 / ATCC BAA-868)</name>
    <name type="common">Agrobacterium radiobacter</name>
    <dbReference type="NCBI Taxonomy" id="311403"/>
    <lineage>
        <taxon>Bacteria</taxon>
        <taxon>Pseudomonadati</taxon>
        <taxon>Pseudomonadota</taxon>
        <taxon>Alphaproteobacteria</taxon>
        <taxon>Hyphomicrobiales</taxon>
        <taxon>Rhizobiaceae</taxon>
        <taxon>Rhizobium/Agrobacterium group</taxon>
        <taxon>Rhizobium</taxon>
    </lineage>
</organism>
<evidence type="ECO:0000259" key="16">
    <source>
        <dbReference type="Pfam" id="PF00275"/>
    </source>
</evidence>
<evidence type="ECO:0000256" key="4">
    <source>
        <dbReference type="ARBA" id="ARBA00022618"/>
    </source>
</evidence>
<evidence type="ECO:0000313" key="17">
    <source>
        <dbReference type="EMBL" id="ACM31159.1"/>
    </source>
</evidence>
<evidence type="ECO:0000256" key="12">
    <source>
        <dbReference type="ARBA" id="ARBA00039754"/>
    </source>
</evidence>
<dbReference type="GO" id="GO:0071555">
    <property type="term" value="P:cell wall organization"/>
    <property type="evidence" value="ECO:0007669"/>
    <property type="project" value="UniProtKB-KW"/>
</dbReference>
<dbReference type="EMBL" id="CP000631">
    <property type="protein sequence ID" value="ACM31159.1"/>
    <property type="molecule type" value="Genomic_DNA"/>
</dbReference>
<evidence type="ECO:0000256" key="7">
    <source>
        <dbReference type="ARBA" id="ARBA00022984"/>
    </source>
</evidence>
<dbReference type="KEGG" id="ara:Arad_12092"/>
<evidence type="ECO:0000256" key="5">
    <source>
        <dbReference type="ARBA" id="ARBA00022679"/>
    </source>
</evidence>
<keyword evidence="8" id="KW-0131">Cell cycle</keyword>
<keyword evidence="6" id="KW-0133">Cell shape</keyword>
<evidence type="ECO:0000256" key="1">
    <source>
        <dbReference type="ARBA" id="ARBA00004496"/>
    </source>
</evidence>
<name>B9JPU0_RHIR8</name>
<comment type="catalytic activity">
    <reaction evidence="15">
        <text>phosphoenolpyruvate + UDP-N-acetyl-alpha-D-glucosamine = UDP-N-acetyl-3-O-(1-carboxyvinyl)-alpha-D-glucosamine + phosphate</text>
        <dbReference type="Rhea" id="RHEA:18681"/>
        <dbReference type="ChEBI" id="CHEBI:43474"/>
        <dbReference type="ChEBI" id="CHEBI:57705"/>
        <dbReference type="ChEBI" id="CHEBI:58702"/>
        <dbReference type="ChEBI" id="CHEBI:68483"/>
        <dbReference type="EC" id="2.5.1.7"/>
    </reaction>
</comment>
<dbReference type="AlphaFoldDB" id="B9JPU0"/>
<comment type="pathway">
    <text evidence="2">Cell wall biogenesis; peptidoglycan biosynthesis.</text>
</comment>
<dbReference type="EC" id="2.5.1.7" evidence="11"/>
<dbReference type="PANTHER" id="PTHR43783">
    <property type="entry name" value="UDP-N-ACETYLGLUCOSAMINE 1-CARBOXYVINYLTRANSFERASE"/>
    <property type="match status" value="1"/>
</dbReference>
<comment type="similarity">
    <text evidence="10">Belongs to the EPSP synthase family. MurA subfamily.</text>
</comment>
<accession>B9JPU0</accession>
<evidence type="ECO:0000256" key="2">
    <source>
        <dbReference type="ARBA" id="ARBA00004752"/>
    </source>
</evidence>
<evidence type="ECO:0000313" key="18">
    <source>
        <dbReference type="Proteomes" id="UP000001600"/>
    </source>
</evidence>
<proteinExistence type="inferred from homology"/>
<dbReference type="GO" id="GO:0009252">
    <property type="term" value="P:peptidoglycan biosynthetic process"/>
    <property type="evidence" value="ECO:0007669"/>
    <property type="project" value="UniProtKB-KW"/>
</dbReference>
<dbReference type="Gene3D" id="3.65.10.10">
    <property type="entry name" value="Enolpyruvate transferase domain"/>
    <property type="match status" value="2"/>
</dbReference>
<evidence type="ECO:0000256" key="14">
    <source>
        <dbReference type="ARBA" id="ARBA00042842"/>
    </source>
</evidence>
<keyword evidence="4" id="KW-0132">Cell division</keyword>
<evidence type="ECO:0000256" key="11">
    <source>
        <dbReference type="ARBA" id="ARBA00039108"/>
    </source>
</evidence>
<evidence type="ECO:0000256" key="8">
    <source>
        <dbReference type="ARBA" id="ARBA00023306"/>
    </source>
</evidence>
<dbReference type="GO" id="GO:0008760">
    <property type="term" value="F:UDP-N-acetylglucosamine 1-carboxyvinyltransferase activity"/>
    <property type="evidence" value="ECO:0007669"/>
    <property type="project" value="UniProtKB-EC"/>
</dbReference>
<evidence type="ECO:0000256" key="9">
    <source>
        <dbReference type="ARBA" id="ARBA00023316"/>
    </source>
</evidence>
<dbReference type="RefSeq" id="WP_012653155.1">
    <property type="nucleotide sequence ID" value="NC_011987.1"/>
</dbReference>
<keyword evidence="9" id="KW-0961">Cell wall biogenesis/degradation</keyword>
<dbReference type="GO" id="GO:0051301">
    <property type="term" value="P:cell division"/>
    <property type="evidence" value="ECO:0007669"/>
    <property type="project" value="UniProtKB-KW"/>
</dbReference>